<keyword evidence="2" id="KW-1185">Reference proteome</keyword>
<accession>A0ABT9EUK0</accession>
<protein>
    <submittedName>
        <fullName evidence="1">Uncharacterized protein</fullName>
    </submittedName>
</protein>
<organism evidence="1 2">
    <name type="scientific">Neptunomonas phycophila</name>
    <dbReference type="NCBI Taxonomy" id="1572645"/>
    <lineage>
        <taxon>Bacteria</taxon>
        <taxon>Pseudomonadati</taxon>
        <taxon>Pseudomonadota</taxon>
        <taxon>Gammaproteobacteria</taxon>
        <taxon>Oceanospirillales</taxon>
        <taxon>Oceanospirillaceae</taxon>
        <taxon>Neptunomonas</taxon>
    </lineage>
</organism>
<evidence type="ECO:0000313" key="1">
    <source>
        <dbReference type="EMBL" id="MDP2522738.1"/>
    </source>
</evidence>
<dbReference type="RefSeq" id="WP_305450648.1">
    <property type="nucleotide sequence ID" value="NZ_JAUYVO010000005.1"/>
</dbReference>
<proteinExistence type="predicted"/>
<dbReference type="Proteomes" id="UP001177341">
    <property type="component" value="Unassembled WGS sequence"/>
</dbReference>
<name>A0ABT9EUK0_9GAMM</name>
<gene>
    <name evidence="1" type="ORF">Q8W30_09185</name>
</gene>
<reference evidence="1" key="1">
    <citation type="submission" date="2023-07" db="EMBL/GenBank/DDBJ databases">
        <title>Genome content predicts the carbon catabolic preferences of heterotrophic bacteria.</title>
        <authorList>
            <person name="Gralka M."/>
        </authorList>
    </citation>
    <scope>NUCLEOTIDE SEQUENCE</scope>
    <source>
        <strain evidence="1">5G01</strain>
    </source>
</reference>
<comment type="caution">
    <text evidence="1">The sequence shown here is derived from an EMBL/GenBank/DDBJ whole genome shotgun (WGS) entry which is preliminary data.</text>
</comment>
<dbReference type="EMBL" id="JAUYVO010000005">
    <property type="protein sequence ID" value="MDP2522738.1"/>
    <property type="molecule type" value="Genomic_DNA"/>
</dbReference>
<sequence>MTLADSNTLESEKKSTSGELACSHSLESYLQRIREALPTVDRTLRDHGDKTIAQYLETQNVFSATSFQPRDDLAEVVYNYAKPLLGEEVAREAASELLANPVVLTANHHGVDYFAQSVQGTLIFSLRKINGKQAKTVPVFACGNVPLDNLTYPRGVLLYPPSISLNQKVPFKVPIYSNKYRRETVSAARSISGDMLLQFTKRIGKESSISKPAEIADLVIDAYSVSTGSDSYSQQATQVNSVLWSKIIKRTREKTDLVYLELEKIASRLVCLDLENTESLLVRLLFSEPHRTALEHALDQEKSCWNIAELSKRLTMISEGHFKQSGTFMFWGVDERKRRIPLLPVEEDGKCMLSGRSDSRERWDIELTVSVIAEAIQNERLIPSVFTSFLVITLARGVTALGGYYQADYLPKMKRAVELVFQNCNDSVAIPSKVDGYLSGMQPVLATNNFGLYPTGPVELINDGGIDTNWMNNVSVKDAHMGSLHETLEDVLPNSFLPQFRDDIAEQLFKNLRNDLVITGLFSSTERNC</sequence>
<evidence type="ECO:0000313" key="2">
    <source>
        <dbReference type="Proteomes" id="UP001177341"/>
    </source>
</evidence>